<dbReference type="AlphaFoldDB" id="A0A5Q0C632"/>
<evidence type="ECO:0000256" key="2">
    <source>
        <dbReference type="ARBA" id="ARBA00022649"/>
    </source>
</evidence>
<comment type="similarity">
    <text evidence="1">Belongs to the ParD antitoxin family.</text>
</comment>
<keyword evidence="4" id="KW-1185">Reference proteome</keyword>
<dbReference type="KEGG" id="rgr:FZ934_02760"/>
<dbReference type="SUPFAM" id="SSF47598">
    <property type="entry name" value="Ribbon-helix-helix"/>
    <property type="match status" value="1"/>
</dbReference>
<gene>
    <name evidence="3" type="ORF">FZ934_02760</name>
</gene>
<reference evidence="3 4" key="1">
    <citation type="submission" date="2019-08" db="EMBL/GenBank/DDBJ databases">
        <title>Prosopis cineraria nodule microbiome.</title>
        <authorList>
            <person name="Ali R."/>
            <person name="Chaluvadi S.R."/>
            <person name="Wang X."/>
        </authorList>
    </citation>
    <scope>NUCLEOTIDE SEQUENCE [LARGE SCALE GENOMIC DNA]</scope>
    <source>
        <strain evidence="3 4">BG7</strain>
    </source>
</reference>
<proteinExistence type="inferred from homology"/>
<dbReference type="GO" id="GO:0006355">
    <property type="term" value="P:regulation of DNA-templated transcription"/>
    <property type="evidence" value="ECO:0007669"/>
    <property type="project" value="InterPro"/>
</dbReference>
<dbReference type="Gene3D" id="6.10.10.120">
    <property type="entry name" value="Antitoxin ParD1-like"/>
    <property type="match status" value="1"/>
</dbReference>
<dbReference type="InterPro" id="IPR022789">
    <property type="entry name" value="ParD"/>
</dbReference>
<dbReference type="OrthoDB" id="291307at2"/>
<accession>A0A5Q0C632</accession>
<evidence type="ECO:0000313" key="3">
    <source>
        <dbReference type="EMBL" id="QFY59450.1"/>
    </source>
</evidence>
<dbReference type="Proteomes" id="UP000326881">
    <property type="component" value="Chromosome"/>
</dbReference>
<dbReference type="Pfam" id="PF03693">
    <property type="entry name" value="ParD_antitoxin"/>
    <property type="match status" value="1"/>
</dbReference>
<dbReference type="EMBL" id="CP043498">
    <property type="protein sequence ID" value="QFY59450.1"/>
    <property type="molecule type" value="Genomic_DNA"/>
</dbReference>
<dbReference type="PANTHER" id="PTHR36582:SF2">
    <property type="entry name" value="ANTITOXIN PARD"/>
    <property type="match status" value="1"/>
</dbReference>
<organism evidence="3 4">
    <name type="scientific">Rhizobium grahamii</name>
    <dbReference type="NCBI Taxonomy" id="1120045"/>
    <lineage>
        <taxon>Bacteria</taxon>
        <taxon>Pseudomonadati</taxon>
        <taxon>Pseudomonadota</taxon>
        <taxon>Alphaproteobacteria</taxon>
        <taxon>Hyphomicrobiales</taxon>
        <taxon>Rhizobiaceae</taxon>
        <taxon>Rhizobium/Agrobacterium group</taxon>
        <taxon>Rhizobium</taxon>
    </lineage>
</organism>
<evidence type="ECO:0000256" key="1">
    <source>
        <dbReference type="ARBA" id="ARBA00008580"/>
    </source>
</evidence>
<keyword evidence="2" id="KW-1277">Toxin-antitoxin system</keyword>
<name>A0A5Q0C632_9HYPH</name>
<dbReference type="InterPro" id="IPR010985">
    <property type="entry name" value="Ribbon_hlx_hlx"/>
</dbReference>
<dbReference type="InterPro" id="IPR038296">
    <property type="entry name" value="ParD_sf"/>
</dbReference>
<dbReference type="PANTHER" id="PTHR36582">
    <property type="entry name" value="ANTITOXIN PARD"/>
    <property type="match status" value="1"/>
</dbReference>
<dbReference type="RefSeq" id="WP_153269815.1">
    <property type="nucleotide sequence ID" value="NZ_CP043498.1"/>
</dbReference>
<dbReference type="CDD" id="cd22231">
    <property type="entry name" value="RHH_NikR_HicB-like"/>
    <property type="match status" value="1"/>
</dbReference>
<protein>
    <submittedName>
        <fullName evidence="3">Type II toxin-antitoxin system ParD family antitoxin</fullName>
    </submittedName>
</protein>
<sequence length="87" mass="10004">MEKLSITLPTEMVNVIKAEVEAGTFASTSEVLREAVRVWMRREEEHKERIDAIRAKVQASLDDPRPDLTGAEMDDWLETLFNESSQR</sequence>
<evidence type="ECO:0000313" key="4">
    <source>
        <dbReference type="Proteomes" id="UP000326881"/>
    </source>
</evidence>